<evidence type="ECO:0000313" key="1">
    <source>
        <dbReference type="EMBL" id="ORY16803.1"/>
    </source>
</evidence>
<evidence type="ECO:0000313" key="2">
    <source>
        <dbReference type="Proteomes" id="UP000193144"/>
    </source>
</evidence>
<comment type="caution">
    <text evidence="1">The sequence shown here is derived from an EMBL/GenBank/DDBJ whole genome shotgun (WGS) entry which is preliminary data.</text>
</comment>
<organism evidence="1 2">
    <name type="scientific">Clohesyomyces aquaticus</name>
    <dbReference type="NCBI Taxonomy" id="1231657"/>
    <lineage>
        <taxon>Eukaryota</taxon>
        <taxon>Fungi</taxon>
        <taxon>Dikarya</taxon>
        <taxon>Ascomycota</taxon>
        <taxon>Pezizomycotina</taxon>
        <taxon>Dothideomycetes</taxon>
        <taxon>Pleosporomycetidae</taxon>
        <taxon>Pleosporales</taxon>
        <taxon>Lindgomycetaceae</taxon>
        <taxon>Clohesyomyces</taxon>
    </lineage>
</organism>
<reference evidence="1 2" key="1">
    <citation type="submission" date="2016-07" db="EMBL/GenBank/DDBJ databases">
        <title>Pervasive Adenine N6-methylation of Active Genes in Fungi.</title>
        <authorList>
            <consortium name="DOE Joint Genome Institute"/>
            <person name="Mondo S.J."/>
            <person name="Dannebaum R.O."/>
            <person name="Kuo R.C."/>
            <person name="Labutti K."/>
            <person name="Haridas S."/>
            <person name="Kuo A."/>
            <person name="Salamov A."/>
            <person name="Ahrendt S.R."/>
            <person name="Lipzen A."/>
            <person name="Sullivan W."/>
            <person name="Andreopoulos W.B."/>
            <person name="Clum A."/>
            <person name="Lindquist E."/>
            <person name="Daum C."/>
            <person name="Ramamoorthy G.K."/>
            <person name="Gryganskyi A."/>
            <person name="Culley D."/>
            <person name="Magnuson J.K."/>
            <person name="James T.Y."/>
            <person name="O'Malley M.A."/>
            <person name="Stajich J.E."/>
            <person name="Spatafora J.W."/>
            <person name="Visel A."/>
            <person name="Grigoriev I.V."/>
        </authorList>
    </citation>
    <scope>NUCLEOTIDE SEQUENCE [LARGE SCALE GENOMIC DNA]</scope>
    <source>
        <strain evidence="1 2">CBS 115471</strain>
    </source>
</reference>
<protein>
    <submittedName>
        <fullName evidence="1">Uncharacterized protein</fullName>
    </submittedName>
</protein>
<keyword evidence="2" id="KW-1185">Reference proteome</keyword>
<accession>A0A1Y2A2P3</accession>
<sequence>MAEHTQTGTLLDEDKPCASFSHVAPDTDLDASEWKNELNMLLDAVSTGDNEGLWREYSELDNGAPTVLEILEFTRSGVQSEVDWRLNKVHSSILGGLDMSDPEWSIDMWQWVVEHVFDLAKPALANLGTLERVPSESDANPQNYEELPATLLHRIGLLGVDFGKSHWLSSLVSRSDDSTEPWTQPSESDIA</sequence>
<dbReference type="EMBL" id="MCFA01000016">
    <property type="protein sequence ID" value="ORY16803.1"/>
    <property type="molecule type" value="Genomic_DNA"/>
</dbReference>
<gene>
    <name evidence="1" type="ORF">BCR34DRAFT_584163</name>
</gene>
<proteinExistence type="predicted"/>
<dbReference type="Proteomes" id="UP000193144">
    <property type="component" value="Unassembled WGS sequence"/>
</dbReference>
<dbReference type="AlphaFoldDB" id="A0A1Y2A2P3"/>
<name>A0A1Y2A2P3_9PLEO</name>